<feature type="transmembrane region" description="Helical" evidence="7">
    <location>
        <begin position="707"/>
        <end position="736"/>
    </location>
</feature>
<dbReference type="InterPro" id="IPR050250">
    <property type="entry name" value="Macrolide_Exporter_MacB"/>
</dbReference>
<feature type="transmembrane region" description="Helical" evidence="7">
    <location>
        <begin position="304"/>
        <end position="330"/>
    </location>
</feature>
<evidence type="ECO:0000256" key="2">
    <source>
        <dbReference type="ARBA" id="ARBA00022475"/>
    </source>
</evidence>
<dbReference type="OrthoDB" id="9793166at2"/>
<evidence type="ECO:0000256" key="7">
    <source>
        <dbReference type="SAM" id="Phobius"/>
    </source>
</evidence>
<keyword evidence="10" id="KW-1185">Reference proteome</keyword>
<proteinExistence type="inferred from homology"/>
<evidence type="ECO:0000256" key="4">
    <source>
        <dbReference type="ARBA" id="ARBA00022989"/>
    </source>
</evidence>
<evidence type="ECO:0000313" key="9">
    <source>
        <dbReference type="EMBL" id="PYG87778.1"/>
    </source>
</evidence>
<feature type="transmembrane region" description="Helical" evidence="7">
    <location>
        <begin position="757"/>
        <end position="780"/>
    </location>
</feature>
<feature type="transmembrane region" description="Helical" evidence="7">
    <location>
        <begin position="419"/>
        <end position="440"/>
    </location>
</feature>
<keyword evidence="2" id="KW-1003">Cell membrane</keyword>
<reference evidence="9 10" key="1">
    <citation type="submission" date="2018-06" db="EMBL/GenBank/DDBJ databases">
        <title>Genomic Encyclopedia of Type Strains, Phase I: the one thousand microbial genomes (KMG-I) project.</title>
        <authorList>
            <person name="Kyrpides N."/>
        </authorList>
    </citation>
    <scope>NUCLEOTIDE SEQUENCE [LARGE SCALE GENOMIC DNA]</scope>
    <source>
        <strain evidence="9 10">DSM 19573</strain>
    </source>
</reference>
<accession>A0A318XNX6</accession>
<comment type="subcellular location">
    <subcellularLocation>
        <location evidence="1">Cell membrane</location>
        <topology evidence="1">Multi-pass membrane protein</topology>
    </subcellularLocation>
</comment>
<evidence type="ECO:0000256" key="1">
    <source>
        <dbReference type="ARBA" id="ARBA00004651"/>
    </source>
</evidence>
<dbReference type="PANTHER" id="PTHR30572:SF4">
    <property type="entry name" value="ABC TRANSPORTER PERMEASE YTRF"/>
    <property type="match status" value="1"/>
</dbReference>
<comment type="similarity">
    <text evidence="6">Belongs to the ABC-4 integral membrane protein family.</text>
</comment>
<dbReference type="InterPro" id="IPR003838">
    <property type="entry name" value="ABC3_permease_C"/>
</dbReference>
<evidence type="ECO:0000256" key="6">
    <source>
        <dbReference type="ARBA" id="ARBA00038076"/>
    </source>
</evidence>
<evidence type="ECO:0000256" key="5">
    <source>
        <dbReference type="ARBA" id="ARBA00023136"/>
    </source>
</evidence>
<dbReference type="Pfam" id="PF02687">
    <property type="entry name" value="FtsX"/>
    <property type="match status" value="2"/>
</dbReference>
<evidence type="ECO:0000259" key="8">
    <source>
        <dbReference type="Pfam" id="PF02687"/>
    </source>
</evidence>
<feature type="transmembrane region" description="Helical" evidence="7">
    <location>
        <begin position="800"/>
        <end position="820"/>
    </location>
</feature>
<keyword evidence="3 7" id="KW-0812">Transmembrane</keyword>
<dbReference type="GO" id="GO:0022857">
    <property type="term" value="F:transmembrane transporter activity"/>
    <property type="evidence" value="ECO:0007669"/>
    <property type="project" value="TreeGrafter"/>
</dbReference>
<evidence type="ECO:0000256" key="3">
    <source>
        <dbReference type="ARBA" id="ARBA00022692"/>
    </source>
</evidence>
<dbReference type="EMBL" id="QKMR01000009">
    <property type="protein sequence ID" value="PYG87778.1"/>
    <property type="molecule type" value="Genomic_DNA"/>
</dbReference>
<keyword evidence="4 7" id="KW-1133">Transmembrane helix</keyword>
<organism evidence="9 10">
    <name type="scientific">Ruminiclostridium sufflavum DSM 19573</name>
    <dbReference type="NCBI Taxonomy" id="1121337"/>
    <lineage>
        <taxon>Bacteria</taxon>
        <taxon>Bacillati</taxon>
        <taxon>Bacillota</taxon>
        <taxon>Clostridia</taxon>
        <taxon>Eubacteriales</taxon>
        <taxon>Oscillospiraceae</taxon>
        <taxon>Ruminiclostridium</taxon>
    </lineage>
</organism>
<dbReference type="RefSeq" id="WP_110461838.1">
    <property type="nucleotide sequence ID" value="NZ_QKMR01000009.1"/>
</dbReference>
<protein>
    <submittedName>
        <fullName evidence="9">Putative ABC transport system permease protein</fullName>
    </submittedName>
</protein>
<name>A0A318XNX6_9FIRM</name>
<dbReference type="GO" id="GO:0005886">
    <property type="term" value="C:plasma membrane"/>
    <property type="evidence" value="ECO:0007669"/>
    <property type="project" value="UniProtKB-SubCell"/>
</dbReference>
<sequence>MKNYAALTTKYLKKHRGRTALTLLGVITAIAMFTCIGSIYYSGINSEIERVKDTTGNYEVVFCQTNKEKINILSGNAEIKKGAAVKNEGVLQIDNSMLTESLKEVTIKAYDNTAFKDIFRIKIVDGRLPESGSEIIVDQKFYAILKDKKLDNILIGKLKAMEGEEAQVKYTIVGSFESNEITNFAISYLDMDTSKDSNDYYYFANLKQEKGKMAVAQKIAKANNIKLDGNQKLLYLIGEGPDEEKNAGMEKIFGLIAGFVVLCTVVVIYNAFNISVMERIKHFGILRSIGATKSQIRRLVFKEAAIMSLIAVPIGILAGFAGIMLTFNFLMEDFLGAFEIGFYPQVIIIAGLLGTATVFISAFFPARTASKVSPIDAIRGTMVIRGDKIKKRSGLWAKLIFRFEGQVAYKNIKRSRKRFYVTCLSLMLSLIMFVFFSNFIDVLVQSTKISTQSVKIEGAFIQKDTGGPYLTEKLAKEVTGYEGIKEVFKAKISEIPYPIEKNKVNDSFAVSVKKLKTTKEYKDKYIIGSTKIVGYDENTLKLLADENKLKIDYESFNKNNEVIIFHKAGGLDENNNRFYDGFTKYKTGDVIELPVVDEKYMNNPEPEQMEKFMESGKTIKFKVAGIVDYEIINNSLVYDSYGIIMSSENCKKLTGTDGLSAVAINFTSSDYSGKYYEKFNILADENKAVYYDVYTLKKQSDELQQQLMVLIYGFIGLIILISTVNIINTVTINLLVKKREYATFKAIGMTKGQFKKLVLLEGALFGIIACAIGLPIAFMLTYFGIVSNNPLGDIGYKAAVWPYMTGGAGIIMITLLAALFPLRKLNDMNIVEALRLEE</sequence>
<feature type="transmembrane region" description="Helical" evidence="7">
    <location>
        <begin position="252"/>
        <end position="272"/>
    </location>
</feature>
<keyword evidence="5 7" id="KW-0472">Membrane</keyword>
<comment type="caution">
    <text evidence="9">The sequence shown here is derived from an EMBL/GenBank/DDBJ whole genome shotgun (WGS) entry which is preliminary data.</text>
</comment>
<feature type="domain" description="ABC3 transporter permease C-terminal" evidence="8">
    <location>
        <begin position="714"/>
        <end position="829"/>
    </location>
</feature>
<dbReference type="AlphaFoldDB" id="A0A318XNX6"/>
<dbReference type="PANTHER" id="PTHR30572">
    <property type="entry name" value="MEMBRANE COMPONENT OF TRANSPORTER-RELATED"/>
    <property type="match status" value="1"/>
</dbReference>
<feature type="transmembrane region" description="Helical" evidence="7">
    <location>
        <begin position="342"/>
        <end position="364"/>
    </location>
</feature>
<evidence type="ECO:0000313" key="10">
    <source>
        <dbReference type="Proteomes" id="UP000248132"/>
    </source>
</evidence>
<gene>
    <name evidence="9" type="ORF">LY28_01798</name>
</gene>
<dbReference type="Proteomes" id="UP000248132">
    <property type="component" value="Unassembled WGS sequence"/>
</dbReference>
<feature type="domain" description="ABC3 transporter permease C-terminal" evidence="8">
    <location>
        <begin position="255"/>
        <end position="374"/>
    </location>
</feature>
<feature type="transmembrane region" description="Helical" evidence="7">
    <location>
        <begin position="21"/>
        <end position="41"/>
    </location>
</feature>